<evidence type="ECO:0000259" key="1">
    <source>
        <dbReference type="Pfam" id="PF23571"/>
    </source>
</evidence>
<dbReference type="Proteomes" id="UP000199514">
    <property type="component" value="Unassembled WGS sequence"/>
</dbReference>
<organism evidence="3 4">
    <name type="scientific">Flexibacter flexilis DSM 6793</name>
    <dbReference type="NCBI Taxonomy" id="927664"/>
    <lineage>
        <taxon>Bacteria</taxon>
        <taxon>Pseudomonadati</taxon>
        <taxon>Bacteroidota</taxon>
        <taxon>Cytophagia</taxon>
        <taxon>Cytophagales</taxon>
        <taxon>Flexibacteraceae</taxon>
        <taxon>Flexibacter</taxon>
    </lineage>
</organism>
<evidence type="ECO:0000259" key="2">
    <source>
        <dbReference type="Pfam" id="PF23572"/>
    </source>
</evidence>
<gene>
    <name evidence="3" type="ORF">SAMN05421780_101731</name>
</gene>
<dbReference type="RefSeq" id="WP_091507436.1">
    <property type="nucleotide sequence ID" value="NZ_FOLE01000001.1"/>
</dbReference>
<sequence>MSIVSSVITWVLKRRYDQIQAFCANPHDTQQTIFQSIIEQASTTEWGRKYGYADIKSVRAFKERVPVSTYEDIYPYIERMMLGEQNILWPTPIHWFSKSSGTTNARSKFIPVSQESLEQCHYKGGKDLICLYLQNREGTRVLHGKNLAIGGTYQHFDQNPDVRFGDVSAIIMKNLPSWAQWMRTPRIEVALMDKWEEKIEKIAEETLSVDVTSLSGVPTWMVVLLQRVMEIKGAKTLHEVWPNLEVFLHGAVSFTPYRELFKQMIPDPKMSYLETYNASEGFFGIQDDLSLTDEMLLMLDYGIYYEFAPMDEVGKLFPKTLGLDEVELNKNYALIISTNGGLWRYMIGDTIKFTNLKPFRVKVSGRTKHFINAFGEELIVENAEIGIAQACQATHAVISNFTAAPVFMQTNGKGGHEWIIEFEKQPDDLAGFTQILDQKLREINSDYDAKRYQDIALQAPLIHVAPKGTFYEWLKRRGKLGGQHKVPRLSNSREYVEEIKTMFEEV</sequence>
<dbReference type="InterPro" id="IPR055378">
    <property type="entry name" value="GH3_C"/>
</dbReference>
<name>A0A1I1EBH5_9BACT</name>
<dbReference type="PANTHER" id="PTHR31901">
    <property type="entry name" value="GH3 DOMAIN-CONTAINING PROTEIN"/>
    <property type="match status" value="1"/>
</dbReference>
<dbReference type="OrthoDB" id="5678283at2"/>
<dbReference type="GO" id="GO:0016881">
    <property type="term" value="F:acid-amino acid ligase activity"/>
    <property type="evidence" value="ECO:0007669"/>
    <property type="project" value="TreeGrafter"/>
</dbReference>
<dbReference type="Pfam" id="PF03321">
    <property type="entry name" value="GH3"/>
    <property type="match status" value="1"/>
</dbReference>
<dbReference type="GO" id="GO:0005737">
    <property type="term" value="C:cytoplasm"/>
    <property type="evidence" value="ECO:0007669"/>
    <property type="project" value="TreeGrafter"/>
</dbReference>
<dbReference type="EMBL" id="FOLE01000001">
    <property type="protein sequence ID" value="SFB84445.1"/>
    <property type="molecule type" value="Genomic_DNA"/>
</dbReference>
<reference evidence="3 4" key="1">
    <citation type="submission" date="2016-10" db="EMBL/GenBank/DDBJ databases">
        <authorList>
            <person name="de Groot N.N."/>
        </authorList>
    </citation>
    <scope>NUCLEOTIDE SEQUENCE [LARGE SCALE GENOMIC DNA]</scope>
    <source>
        <strain evidence="3 4">DSM 6793</strain>
    </source>
</reference>
<keyword evidence="4" id="KW-1185">Reference proteome</keyword>
<feature type="domain" description="GH3 middle" evidence="1">
    <location>
        <begin position="297"/>
        <end position="363"/>
    </location>
</feature>
<dbReference type="Pfam" id="PF23572">
    <property type="entry name" value="GH3_C"/>
    <property type="match status" value="1"/>
</dbReference>
<evidence type="ECO:0000313" key="3">
    <source>
        <dbReference type="EMBL" id="SFB84445.1"/>
    </source>
</evidence>
<dbReference type="Pfam" id="PF23571">
    <property type="entry name" value="GH3_M"/>
    <property type="match status" value="1"/>
</dbReference>
<dbReference type="PANTHER" id="PTHR31901:SF9">
    <property type="entry name" value="GH3 DOMAIN-CONTAINING PROTEIN"/>
    <property type="match status" value="1"/>
</dbReference>
<accession>A0A1I1EBH5</accession>
<dbReference type="AlphaFoldDB" id="A0A1I1EBH5"/>
<feature type="domain" description="GH3 C-terminal" evidence="2">
    <location>
        <begin position="383"/>
        <end position="494"/>
    </location>
</feature>
<dbReference type="STRING" id="927664.SAMN05421780_101731"/>
<dbReference type="InterPro" id="IPR055377">
    <property type="entry name" value="GH3_M"/>
</dbReference>
<proteinExistence type="predicted"/>
<evidence type="ECO:0000313" key="4">
    <source>
        <dbReference type="Proteomes" id="UP000199514"/>
    </source>
</evidence>
<dbReference type="InterPro" id="IPR004993">
    <property type="entry name" value="GH3"/>
</dbReference>
<protein>
    <submittedName>
        <fullName evidence="3">GH3 auxin-responsive promoter</fullName>
    </submittedName>
</protein>